<proteinExistence type="evidence at transcript level"/>
<dbReference type="VEuPathDB" id="VectorBase:ISCI017795"/>
<evidence type="ECO:0000313" key="7">
    <source>
        <dbReference type="EMBL" id="AAY66527.1"/>
    </source>
</evidence>
<feature type="chain" id="PRO_5004241986" evidence="6">
    <location>
        <begin position="22"/>
        <end position="112"/>
    </location>
</feature>
<evidence type="ECO:0000256" key="5">
    <source>
        <dbReference type="ARBA" id="ARBA00034321"/>
    </source>
</evidence>
<reference evidence="7" key="2">
    <citation type="journal article" date="2006" name="Insect Biochem. Mol. Biol.">
        <title>An annotated catalog of salivary gland transcripts from Ixodes scapularis ticks.</title>
        <authorList>
            <person name="Ribeiro J.M."/>
            <person name="Alarcon-Chaidez F."/>
            <person name="Francischetti I.M."/>
            <person name="Mans B.J."/>
            <person name="Mather T.N."/>
            <person name="Valenzuela J.G."/>
            <person name="Wikel S.K."/>
        </authorList>
    </citation>
    <scope>NUCLEOTIDE SEQUENCE</scope>
    <source>
        <strain evidence="7">IS-18-24-clu396</strain>
        <tissue evidence="7">Salivary glands</tissue>
    </source>
</reference>
<evidence type="ECO:0000256" key="4">
    <source>
        <dbReference type="ARBA" id="ARBA00023180"/>
    </source>
</evidence>
<dbReference type="HOGENOM" id="CLU_2148569_0_0_1"/>
<evidence type="ECO:0000256" key="2">
    <source>
        <dbReference type="ARBA" id="ARBA00022525"/>
    </source>
</evidence>
<accession>Q4PN83</accession>
<keyword evidence="2" id="KW-0964">Secreted</keyword>
<name>Q4PN83_IXOSC</name>
<evidence type="ECO:0000256" key="6">
    <source>
        <dbReference type="SAM" id="SignalP"/>
    </source>
</evidence>
<keyword evidence="3 6" id="KW-0732">Signal</keyword>
<dbReference type="InterPro" id="IPR021971">
    <property type="entry name" value="Salp15"/>
</dbReference>
<dbReference type="VEuPathDB" id="VectorBase:ISCP_024715"/>
<sequence>MQLSILMLIVGLTTFLHDVQSAYTNGYETGERQKVQERSLFQNFEDAVRSIYKSTCNETWPNSEPGAVGGCYVNCKQKNENTETVTIHTLTRSDGSPCLLAGGTCQNGVCAP</sequence>
<feature type="signal peptide" evidence="6">
    <location>
        <begin position="1"/>
        <end position="21"/>
    </location>
</feature>
<dbReference type="GO" id="GO:0005576">
    <property type="term" value="C:extracellular region"/>
    <property type="evidence" value="ECO:0007669"/>
    <property type="project" value="UniProtKB-SubCell"/>
</dbReference>
<dbReference type="EMBL" id="DQ065890">
    <property type="protein sequence ID" value="AAY66527.1"/>
    <property type="molecule type" value="mRNA"/>
</dbReference>
<protein>
    <submittedName>
        <fullName evidence="7">Putative secreted salivary protein</fullName>
    </submittedName>
</protein>
<comment type="subcellular location">
    <subcellularLocation>
        <location evidence="1">Secreted</location>
    </subcellularLocation>
</comment>
<reference evidence="7" key="1">
    <citation type="submission" date="2005-05" db="EMBL/GenBank/DDBJ databases">
        <authorList>
            <person name="Tseng H.-P."/>
            <person name="Hseu T.-H."/>
            <person name="Buhler D.R."/>
            <person name="Wang W.-D."/>
            <person name="Tsai H.-L."/>
            <person name="Hu C.-H."/>
        </authorList>
    </citation>
    <scope>NUCLEOTIDE SEQUENCE</scope>
    <source>
        <strain evidence="7">IS-18-24-clu396</strain>
        <tissue evidence="7">Salivary glands</tissue>
    </source>
</reference>
<evidence type="ECO:0000256" key="3">
    <source>
        <dbReference type="ARBA" id="ARBA00022729"/>
    </source>
</evidence>
<dbReference type="AlphaFoldDB" id="Q4PN83"/>
<dbReference type="VEuPathDB" id="VectorBase:ISCW017795"/>
<dbReference type="Pfam" id="PF12115">
    <property type="entry name" value="Salp15"/>
    <property type="match status" value="1"/>
</dbReference>
<keyword evidence="4" id="KW-0325">Glycoprotein</keyword>
<comment type="similarity">
    <text evidence="5">Belongs to the salp15 family.</text>
</comment>
<organism evidence="7">
    <name type="scientific">Ixodes scapularis</name>
    <name type="common">Black-legged tick</name>
    <name type="synonym">Deer tick</name>
    <dbReference type="NCBI Taxonomy" id="6945"/>
    <lineage>
        <taxon>Eukaryota</taxon>
        <taxon>Metazoa</taxon>
        <taxon>Ecdysozoa</taxon>
        <taxon>Arthropoda</taxon>
        <taxon>Chelicerata</taxon>
        <taxon>Arachnida</taxon>
        <taxon>Acari</taxon>
        <taxon>Parasitiformes</taxon>
        <taxon>Ixodida</taxon>
        <taxon>Ixodoidea</taxon>
        <taxon>Ixodidae</taxon>
        <taxon>Ixodinae</taxon>
        <taxon>Ixodes</taxon>
    </lineage>
</organism>
<evidence type="ECO:0000256" key="1">
    <source>
        <dbReference type="ARBA" id="ARBA00004613"/>
    </source>
</evidence>